<organism evidence="2 3">
    <name type="scientific">Basidiobolus ranarum</name>
    <dbReference type="NCBI Taxonomy" id="34480"/>
    <lineage>
        <taxon>Eukaryota</taxon>
        <taxon>Fungi</taxon>
        <taxon>Fungi incertae sedis</taxon>
        <taxon>Zoopagomycota</taxon>
        <taxon>Entomophthoromycotina</taxon>
        <taxon>Basidiobolomycetes</taxon>
        <taxon>Basidiobolales</taxon>
        <taxon>Basidiobolaceae</taxon>
        <taxon>Basidiobolus</taxon>
    </lineage>
</organism>
<protein>
    <submittedName>
        <fullName evidence="2">Uncharacterized protein</fullName>
    </submittedName>
</protein>
<accession>A0ABR2WHS1</accession>
<evidence type="ECO:0000313" key="2">
    <source>
        <dbReference type="EMBL" id="KAK9761021.1"/>
    </source>
</evidence>
<gene>
    <name evidence="2" type="ORF">K7432_014404</name>
</gene>
<sequence length="147" mass="16255">MSNLRYSHSPFHHQENLTIQTCVDELFRSTPSPSPNKQDRRALSINDIDRLSKRLSTFNSSEKSRHSFLDLLLAKNAHPSLFDSSTHAVSSSSLDSLSDTDSSSVSSVGSARDELVAFAQSLRPTPDPEASNSLIFSSPSSAYQRRR</sequence>
<feature type="compositionally biased region" description="Low complexity" evidence="1">
    <location>
        <begin position="83"/>
        <end position="110"/>
    </location>
</feature>
<dbReference type="Proteomes" id="UP001479436">
    <property type="component" value="Unassembled WGS sequence"/>
</dbReference>
<feature type="region of interest" description="Disordered" evidence="1">
    <location>
        <begin position="83"/>
        <end position="147"/>
    </location>
</feature>
<evidence type="ECO:0000256" key="1">
    <source>
        <dbReference type="SAM" id="MobiDB-lite"/>
    </source>
</evidence>
<dbReference type="EMBL" id="JASJQH010001621">
    <property type="protein sequence ID" value="KAK9761021.1"/>
    <property type="molecule type" value="Genomic_DNA"/>
</dbReference>
<name>A0ABR2WHS1_9FUNG</name>
<comment type="caution">
    <text evidence="2">The sequence shown here is derived from an EMBL/GenBank/DDBJ whole genome shotgun (WGS) entry which is preliminary data.</text>
</comment>
<keyword evidence="3" id="KW-1185">Reference proteome</keyword>
<proteinExistence type="predicted"/>
<feature type="compositionally biased region" description="Polar residues" evidence="1">
    <location>
        <begin position="130"/>
        <end position="147"/>
    </location>
</feature>
<evidence type="ECO:0000313" key="3">
    <source>
        <dbReference type="Proteomes" id="UP001479436"/>
    </source>
</evidence>
<reference evidence="2 3" key="1">
    <citation type="submission" date="2023-04" db="EMBL/GenBank/DDBJ databases">
        <title>Genome of Basidiobolus ranarum AG-B5.</title>
        <authorList>
            <person name="Stajich J.E."/>
            <person name="Carter-House D."/>
            <person name="Gryganskyi A."/>
        </authorList>
    </citation>
    <scope>NUCLEOTIDE SEQUENCE [LARGE SCALE GENOMIC DNA]</scope>
    <source>
        <strain evidence="2 3">AG-B5</strain>
    </source>
</reference>